<proteinExistence type="predicted"/>
<dbReference type="EMBL" id="QTSX02003225">
    <property type="protein sequence ID" value="KAJ9071420.1"/>
    <property type="molecule type" value="Genomic_DNA"/>
</dbReference>
<organism evidence="1 2">
    <name type="scientific">Entomophthora muscae</name>
    <dbReference type="NCBI Taxonomy" id="34485"/>
    <lineage>
        <taxon>Eukaryota</taxon>
        <taxon>Fungi</taxon>
        <taxon>Fungi incertae sedis</taxon>
        <taxon>Zoopagomycota</taxon>
        <taxon>Entomophthoromycotina</taxon>
        <taxon>Entomophthoromycetes</taxon>
        <taxon>Entomophthorales</taxon>
        <taxon>Entomophthoraceae</taxon>
        <taxon>Entomophthora</taxon>
    </lineage>
</organism>
<protein>
    <submittedName>
        <fullName evidence="1">Uncharacterized protein</fullName>
    </submittedName>
</protein>
<evidence type="ECO:0000313" key="1">
    <source>
        <dbReference type="EMBL" id="KAJ9071420.1"/>
    </source>
</evidence>
<gene>
    <name evidence="1" type="ORF">DSO57_1037124</name>
</gene>
<sequence length="224" mass="24042">MRLRICAACFDDTPVFMLTVEVFKPKKKYAVGMHSTFFTSILLLASSLDLVIGTPLSRTKAVSNKRKPNNSTPARQYKPSNQLTPVSSSNRSSGSNPTKKNATKHKASNAGTKGNGKKPKNQVLAEIKNEAKNKAIEVGQNVVDQAGDLVTHTIVSSINGIGSQLNDNHNQGQPGQEESDSSEQGYGDQSEQVADKSDPTTDEVSKTELPQETADEASNHASTN</sequence>
<evidence type="ECO:0000313" key="2">
    <source>
        <dbReference type="Proteomes" id="UP001165960"/>
    </source>
</evidence>
<comment type="caution">
    <text evidence="1">The sequence shown here is derived from an EMBL/GenBank/DDBJ whole genome shotgun (WGS) entry which is preliminary data.</text>
</comment>
<dbReference type="Proteomes" id="UP001165960">
    <property type="component" value="Unassembled WGS sequence"/>
</dbReference>
<reference evidence="1" key="1">
    <citation type="submission" date="2022-04" db="EMBL/GenBank/DDBJ databases">
        <title>Genome of the entomopathogenic fungus Entomophthora muscae.</title>
        <authorList>
            <person name="Elya C."/>
            <person name="Lovett B.R."/>
            <person name="Lee E."/>
            <person name="Macias A.M."/>
            <person name="Hajek A.E."/>
            <person name="De Bivort B.L."/>
            <person name="Kasson M.T."/>
            <person name="De Fine Licht H.H."/>
            <person name="Stajich J.E."/>
        </authorList>
    </citation>
    <scope>NUCLEOTIDE SEQUENCE</scope>
    <source>
        <strain evidence="1">Berkeley</strain>
    </source>
</reference>
<name>A0ACC2T9Z7_9FUNG</name>
<accession>A0ACC2T9Z7</accession>
<keyword evidence="2" id="KW-1185">Reference proteome</keyword>